<accession>A0ABQ4B0K8</accession>
<reference evidence="2 3" key="1">
    <citation type="submission" date="2021-01" db="EMBL/GenBank/DDBJ databases">
        <title>Whole genome shotgun sequence of Actinoplanes palleronii NBRC 14916.</title>
        <authorList>
            <person name="Komaki H."/>
            <person name="Tamura T."/>
        </authorList>
    </citation>
    <scope>NUCLEOTIDE SEQUENCE [LARGE SCALE GENOMIC DNA]</scope>
    <source>
        <strain evidence="2 3">NBRC 14916</strain>
    </source>
</reference>
<evidence type="ECO:0000313" key="2">
    <source>
        <dbReference type="EMBL" id="GIE64096.1"/>
    </source>
</evidence>
<dbReference type="InterPro" id="IPR012338">
    <property type="entry name" value="Beta-lactam/transpept-like"/>
</dbReference>
<dbReference type="Proteomes" id="UP000624709">
    <property type="component" value="Unassembled WGS sequence"/>
</dbReference>
<feature type="domain" description="Beta-lactamase-related" evidence="1">
    <location>
        <begin position="36"/>
        <end position="80"/>
    </location>
</feature>
<proteinExistence type="predicted"/>
<dbReference type="EMBL" id="BOMS01000004">
    <property type="protein sequence ID" value="GIE64096.1"/>
    <property type="molecule type" value="Genomic_DNA"/>
</dbReference>
<organism evidence="2 3">
    <name type="scientific">Actinoplanes palleronii</name>
    <dbReference type="NCBI Taxonomy" id="113570"/>
    <lineage>
        <taxon>Bacteria</taxon>
        <taxon>Bacillati</taxon>
        <taxon>Actinomycetota</taxon>
        <taxon>Actinomycetes</taxon>
        <taxon>Micromonosporales</taxon>
        <taxon>Micromonosporaceae</taxon>
        <taxon>Actinoplanes</taxon>
    </lineage>
</organism>
<sequence>MADDLLADFVRADRERALGTYGIHVHREGHEPLIHRFRSDDRVNLYSVSKTFTAVAAGLAEAEGLLSLDDLFLDHFPELRPIAADGFERSGCAIRPGTPARWGSRSRRVTCSCAPRSWPGSPGCCCRAASGRAAR</sequence>
<evidence type="ECO:0000313" key="3">
    <source>
        <dbReference type="Proteomes" id="UP000624709"/>
    </source>
</evidence>
<gene>
    <name evidence="2" type="ORF">Apa02nite_002040</name>
</gene>
<protein>
    <recommendedName>
        <fullName evidence="1">Beta-lactamase-related domain-containing protein</fullName>
    </recommendedName>
</protein>
<dbReference type="Pfam" id="PF00144">
    <property type="entry name" value="Beta-lactamase"/>
    <property type="match status" value="1"/>
</dbReference>
<comment type="caution">
    <text evidence="2">The sequence shown here is derived from an EMBL/GenBank/DDBJ whole genome shotgun (WGS) entry which is preliminary data.</text>
</comment>
<dbReference type="Gene3D" id="3.40.710.10">
    <property type="entry name" value="DD-peptidase/beta-lactamase superfamily"/>
    <property type="match status" value="1"/>
</dbReference>
<dbReference type="InterPro" id="IPR001466">
    <property type="entry name" value="Beta-lactam-related"/>
</dbReference>
<evidence type="ECO:0000259" key="1">
    <source>
        <dbReference type="Pfam" id="PF00144"/>
    </source>
</evidence>
<name>A0ABQ4B0K8_9ACTN</name>
<keyword evidence="3" id="KW-1185">Reference proteome</keyword>
<dbReference type="SUPFAM" id="SSF56601">
    <property type="entry name" value="beta-lactamase/transpeptidase-like"/>
    <property type="match status" value="1"/>
</dbReference>